<dbReference type="AlphaFoldDB" id="A0A8K2A857"/>
<dbReference type="EMBL" id="WVIC01000016">
    <property type="protein sequence ID" value="NCJ06775.1"/>
    <property type="molecule type" value="Genomic_DNA"/>
</dbReference>
<evidence type="ECO:0000313" key="1">
    <source>
        <dbReference type="EMBL" id="NCJ06775.1"/>
    </source>
</evidence>
<dbReference type="RefSeq" id="WP_161825250.1">
    <property type="nucleotide sequence ID" value="NZ_WVIC01000016.1"/>
</dbReference>
<sequence length="49" mass="5479">MAQTSGYEKIARSELLPDLDFNLLRGCVQNSSPLAAAKAFRRGIQEQRK</sequence>
<accession>A0A8K2A857</accession>
<gene>
    <name evidence="1" type="ORF">GS597_09690</name>
</gene>
<protein>
    <submittedName>
        <fullName evidence="1">Uncharacterized protein</fullName>
    </submittedName>
</protein>
<name>A0A8K2A857_9CYAN</name>
<proteinExistence type="predicted"/>
<comment type="caution">
    <text evidence="1">The sequence shown here is derived from an EMBL/GenBank/DDBJ whole genome shotgun (WGS) entry which is preliminary data.</text>
</comment>
<organism evidence="1 2">
    <name type="scientific">Petrachloros mirabilis ULC683</name>
    <dbReference type="NCBI Taxonomy" id="2781853"/>
    <lineage>
        <taxon>Bacteria</taxon>
        <taxon>Bacillati</taxon>
        <taxon>Cyanobacteriota</taxon>
        <taxon>Cyanophyceae</taxon>
        <taxon>Synechococcales</taxon>
        <taxon>Petrachlorosaceae</taxon>
        <taxon>Petrachloros</taxon>
        <taxon>Petrachloros mirabilis</taxon>
    </lineage>
</organism>
<reference evidence="1" key="1">
    <citation type="submission" date="2019-12" db="EMBL/GenBank/DDBJ databases">
        <title>High-Quality draft genome sequences of three cyanobacteria isolated from the limestone walls of the Old Cathedral of Coimbra.</title>
        <authorList>
            <person name="Tiago I."/>
            <person name="Soares F."/>
            <person name="Portugal A."/>
        </authorList>
    </citation>
    <scope>NUCLEOTIDE SEQUENCE [LARGE SCALE GENOMIC DNA]</scope>
    <source>
        <strain evidence="1">C</strain>
    </source>
</reference>
<evidence type="ECO:0000313" key="2">
    <source>
        <dbReference type="Proteomes" id="UP000607397"/>
    </source>
</evidence>
<dbReference type="Proteomes" id="UP000607397">
    <property type="component" value="Unassembled WGS sequence"/>
</dbReference>
<keyword evidence="2" id="KW-1185">Reference proteome</keyword>